<keyword evidence="5 6" id="KW-0472">Membrane</keyword>
<dbReference type="PANTHER" id="PTHR31627">
    <property type="entry name" value="SERPENTINE RECEPTOR CLASS GAMMA-RELATED"/>
    <property type="match status" value="1"/>
</dbReference>
<evidence type="ECO:0000256" key="5">
    <source>
        <dbReference type="ARBA" id="ARBA00023136"/>
    </source>
</evidence>
<feature type="transmembrane region" description="Helical" evidence="6">
    <location>
        <begin position="69"/>
        <end position="92"/>
    </location>
</feature>
<feature type="transmembrane region" description="Helical" evidence="6">
    <location>
        <begin position="204"/>
        <end position="226"/>
    </location>
</feature>
<feature type="transmembrane region" description="Helical" evidence="6">
    <location>
        <begin position="112"/>
        <end position="134"/>
    </location>
</feature>
<accession>E3M0Z2</accession>
<feature type="transmembrane region" description="Helical" evidence="6">
    <location>
        <begin position="26"/>
        <end position="48"/>
    </location>
</feature>
<feature type="transmembrane region" description="Helical" evidence="6">
    <location>
        <begin position="238"/>
        <end position="259"/>
    </location>
</feature>
<evidence type="ECO:0000256" key="6">
    <source>
        <dbReference type="RuleBase" id="RU280813"/>
    </source>
</evidence>
<dbReference type="InterPro" id="IPR000609">
    <property type="entry name" value="7TM_GPCR_serpentine_rcpt_Srg"/>
</dbReference>
<dbReference type="Proteomes" id="UP000008281">
    <property type="component" value="Unassembled WGS sequence"/>
</dbReference>
<dbReference type="Pfam" id="PF02118">
    <property type="entry name" value="Srg"/>
    <property type="match status" value="1"/>
</dbReference>
<dbReference type="GO" id="GO:0004888">
    <property type="term" value="F:transmembrane signaling receptor activity"/>
    <property type="evidence" value="ECO:0007669"/>
    <property type="project" value="InterPro"/>
</dbReference>
<gene>
    <name evidence="7" type="ORF">CRE_06442</name>
</gene>
<dbReference type="CTD" id="9803877"/>
<dbReference type="OMA" id="CKFREDK"/>
<keyword evidence="3 6" id="KW-0812">Transmembrane</keyword>
<name>E3M0Z2_CAERE</name>
<keyword evidence="8" id="KW-1185">Reference proteome</keyword>
<organism evidence="8">
    <name type="scientific">Caenorhabditis remanei</name>
    <name type="common">Caenorhabditis vulgaris</name>
    <dbReference type="NCBI Taxonomy" id="31234"/>
    <lineage>
        <taxon>Eukaryota</taxon>
        <taxon>Metazoa</taxon>
        <taxon>Ecdysozoa</taxon>
        <taxon>Nematoda</taxon>
        <taxon>Chromadorea</taxon>
        <taxon>Rhabditida</taxon>
        <taxon>Rhabditina</taxon>
        <taxon>Rhabditomorpha</taxon>
        <taxon>Rhabditoidea</taxon>
        <taxon>Rhabditidae</taxon>
        <taxon>Peloderinae</taxon>
        <taxon>Caenorhabditis</taxon>
    </lineage>
</organism>
<feature type="transmembrane region" description="Helical" evidence="6">
    <location>
        <begin position="271"/>
        <end position="291"/>
    </location>
</feature>
<feature type="transmembrane region" description="Helical" evidence="6">
    <location>
        <begin position="155"/>
        <end position="178"/>
    </location>
</feature>
<dbReference type="PRINTS" id="PR00698">
    <property type="entry name" value="TMPROTEINSRG"/>
</dbReference>
<dbReference type="OrthoDB" id="5801191at2759"/>
<keyword evidence="4 6" id="KW-1133">Transmembrane helix</keyword>
<dbReference type="PANTHER" id="PTHR31627:SF12">
    <property type="entry name" value="SERPENTINE RECEPTOR CLASS GAMMA-11-RELATED"/>
    <property type="match status" value="1"/>
</dbReference>
<dbReference type="EMBL" id="DS268421">
    <property type="protein sequence ID" value="EFO88759.1"/>
    <property type="molecule type" value="Genomic_DNA"/>
</dbReference>
<dbReference type="GO" id="GO:0007606">
    <property type="term" value="P:sensory perception of chemical stimulus"/>
    <property type="evidence" value="ECO:0007669"/>
    <property type="project" value="UniProtKB-UniRule"/>
</dbReference>
<proteinExistence type="inferred from homology"/>
<dbReference type="AlphaFoldDB" id="E3M0Z2"/>
<evidence type="ECO:0000256" key="1">
    <source>
        <dbReference type="ARBA" id="ARBA00004141"/>
    </source>
</evidence>
<protein>
    <recommendedName>
        <fullName evidence="6">Serpentine receptor class gamma</fullName>
    </recommendedName>
</protein>
<dbReference type="KEGG" id="crq:GCK72_006733"/>
<dbReference type="InterPro" id="IPR051119">
    <property type="entry name" value="Nematode_SR-like"/>
</dbReference>
<reference evidence="7" key="1">
    <citation type="submission" date="2007-07" db="EMBL/GenBank/DDBJ databases">
        <title>PCAP assembly of the Caenorhabditis remanei genome.</title>
        <authorList>
            <consortium name="The Caenorhabditis remanei Sequencing Consortium"/>
            <person name="Wilson R.K."/>
        </authorList>
    </citation>
    <scope>NUCLEOTIDE SEQUENCE [LARGE SCALE GENOMIC DNA]</scope>
    <source>
        <strain evidence="7">PB4641</strain>
    </source>
</reference>
<comment type="similarity">
    <text evidence="2 6">Belongs to the nematode receptor-like protein srg family.</text>
</comment>
<evidence type="ECO:0000313" key="7">
    <source>
        <dbReference type="EMBL" id="EFO88759.1"/>
    </source>
</evidence>
<dbReference type="RefSeq" id="XP_003109970.2">
    <property type="nucleotide sequence ID" value="XM_003109922.2"/>
</dbReference>
<evidence type="ECO:0000256" key="4">
    <source>
        <dbReference type="ARBA" id="ARBA00022989"/>
    </source>
</evidence>
<comment type="subcellular location">
    <subcellularLocation>
        <location evidence="1">Membrane</location>
        <topology evidence="1">Multi-pass membrane protein</topology>
    </subcellularLocation>
</comment>
<evidence type="ECO:0000313" key="8">
    <source>
        <dbReference type="Proteomes" id="UP000008281"/>
    </source>
</evidence>
<dbReference type="GO" id="GO:0016020">
    <property type="term" value="C:membrane"/>
    <property type="evidence" value="ECO:0007669"/>
    <property type="project" value="UniProtKB-SubCell"/>
</dbReference>
<dbReference type="InParanoid" id="E3M0Z2"/>
<evidence type="ECO:0000256" key="3">
    <source>
        <dbReference type="ARBA" id="ARBA00022692"/>
    </source>
</evidence>
<dbReference type="GeneID" id="9803877"/>
<evidence type="ECO:0000256" key="2">
    <source>
        <dbReference type="ARBA" id="ARBA00005692"/>
    </source>
</evidence>
<sequence>MIPYNSSEISFVCKSEYDPFWEISKYVGTVIYLGIGLILHLSIIRTILITERKYYAKSSFFQVFVTDSIEVSVCLSSILIFLSLFVRFFIYVPPLCPIVSPYFYNPSFLLQFLYVIVNLARFAKSITQIAMVLNRMSCVMIPTGYDSMWKKLTPVVWIAIAILPFGGTWNCIISRVYVEAFRGGFTMNYIKAVEWAALSKFQSIYILTALFFTVFCTIVTVYKLVLIPGRVKSVEKSLCLSSIFISSTFLLVAGTQLAVAFCSVCQGSMLFILQLLAFDTFTVGSAVIMIITDSKLRACVFPYTWKPMKIRTASPSKVRAASISMY</sequence>
<dbReference type="HOGENOM" id="CLU_061253_1_0_1"/>